<feature type="region of interest" description="Disordered" evidence="1">
    <location>
        <begin position="73"/>
        <end position="94"/>
    </location>
</feature>
<gene>
    <name evidence="2" type="ORF">JZ751_021386</name>
</gene>
<accession>A0A8T2NKJ3</accession>
<protein>
    <submittedName>
        <fullName evidence="2">Uncharacterized protein</fullName>
    </submittedName>
</protein>
<keyword evidence="3" id="KW-1185">Reference proteome</keyword>
<feature type="region of interest" description="Disordered" evidence="1">
    <location>
        <begin position="39"/>
        <end position="58"/>
    </location>
</feature>
<evidence type="ECO:0000313" key="2">
    <source>
        <dbReference type="EMBL" id="KAG9340564.1"/>
    </source>
</evidence>
<comment type="caution">
    <text evidence="2">The sequence shown here is derived from an EMBL/GenBank/DDBJ whole genome shotgun (WGS) entry which is preliminary data.</text>
</comment>
<evidence type="ECO:0000313" key="3">
    <source>
        <dbReference type="Proteomes" id="UP000824540"/>
    </source>
</evidence>
<feature type="region of interest" description="Disordered" evidence="1">
    <location>
        <begin position="1"/>
        <end position="28"/>
    </location>
</feature>
<name>A0A8T2NKJ3_9TELE</name>
<feature type="compositionally biased region" description="Basic and acidic residues" evidence="1">
    <location>
        <begin position="85"/>
        <end position="94"/>
    </location>
</feature>
<feature type="compositionally biased region" description="Basic and acidic residues" evidence="1">
    <location>
        <begin position="39"/>
        <end position="51"/>
    </location>
</feature>
<proteinExistence type="predicted"/>
<dbReference type="AlphaFoldDB" id="A0A8T2NKJ3"/>
<dbReference type="Proteomes" id="UP000824540">
    <property type="component" value="Unassembled WGS sequence"/>
</dbReference>
<reference evidence="2" key="1">
    <citation type="thesis" date="2021" institute="BYU ScholarsArchive" country="Provo, UT, USA">
        <title>Applications of and Algorithms for Genome Assembly and Genomic Analyses with an Emphasis on Marine Teleosts.</title>
        <authorList>
            <person name="Pickett B.D."/>
        </authorList>
    </citation>
    <scope>NUCLEOTIDE SEQUENCE</scope>
    <source>
        <strain evidence="2">HI-2016</strain>
    </source>
</reference>
<evidence type="ECO:0000256" key="1">
    <source>
        <dbReference type="SAM" id="MobiDB-lite"/>
    </source>
</evidence>
<feature type="compositionally biased region" description="Basic and acidic residues" evidence="1">
    <location>
        <begin position="15"/>
        <end position="28"/>
    </location>
</feature>
<organism evidence="2 3">
    <name type="scientific">Albula glossodonta</name>
    <name type="common">roundjaw bonefish</name>
    <dbReference type="NCBI Taxonomy" id="121402"/>
    <lineage>
        <taxon>Eukaryota</taxon>
        <taxon>Metazoa</taxon>
        <taxon>Chordata</taxon>
        <taxon>Craniata</taxon>
        <taxon>Vertebrata</taxon>
        <taxon>Euteleostomi</taxon>
        <taxon>Actinopterygii</taxon>
        <taxon>Neopterygii</taxon>
        <taxon>Teleostei</taxon>
        <taxon>Albuliformes</taxon>
        <taxon>Albulidae</taxon>
        <taxon>Albula</taxon>
    </lineage>
</organism>
<sequence>MNTSGFFLFSSKKMPRGEREREKGRGGENVVLRHSERVKRREREVGEDGRSDAQPLRQQTALCPGTGACRLPAGHAASPHPLTKAARDPESCSS</sequence>
<dbReference type="EMBL" id="JAFBMS010000042">
    <property type="protein sequence ID" value="KAG9340564.1"/>
    <property type="molecule type" value="Genomic_DNA"/>
</dbReference>